<protein>
    <submittedName>
        <fullName evidence="1">Uncharacterized protein</fullName>
    </submittedName>
</protein>
<keyword evidence="2" id="KW-1185">Reference proteome</keyword>
<organism evidence="1 2">
    <name type="scientific">Anisodus tanguticus</name>
    <dbReference type="NCBI Taxonomy" id="243964"/>
    <lineage>
        <taxon>Eukaryota</taxon>
        <taxon>Viridiplantae</taxon>
        <taxon>Streptophyta</taxon>
        <taxon>Embryophyta</taxon>
        <taxon>Tracheophyta</taxon>
        <taxon>Spermatophyta</taxon>
        <taxon>Magnoliopsida</taxon>
        <taxon>eudicotyledons</taxon>
        <taxon>Gunneridae</taxon>
        <taxon>Pentapetalae</taxon>
        <taxon>asterids</taxon>
        <taxon>lamiids</taxon>
        <taxon>Solanales</taxon>
        <taxon>Solanaceae</taxon>
        <taxon>Solanoideae</taxon>
        <taxon>Hyoscyameae</taxon>
        <taxon>Anisodus</taxon>
    </lineage>
</organism>
<proteinExistence type="predicted"/>
<dbReference type="Proteomes" id="UP001291623">
    <property type="component" value="Unassembled WGS sequence"/>
</dbReference>
<reference evidence="1" key="1">
    <citation type="submission" date="2023-12" db="EMBL/GenBank/DDBJ databases">
        <title>Genome assembly of Anisodus tanguticus.</title>
        <authorList>
            <person name="Wang Y.-J."/>
        </authorList>
    </citation>
    <scope>NUCLEOTIDE SEQUENCE</scope>
    <source>
        <strain evidence="1">KB-2021</strain>
        <tissue evidence="1">Leaf</tissue>
    </source>
</reference>
<evidence type="ECO:0000313" key="1">
    <source>
        <dbReference type="EMBL" id="KAK4379012.1"/>
    </source>
</evidence>
<gene>
    <name evidence="1" type="ORF">RND71_000874</name>
</gene>
<accession>A0AAE1VRQ5</accession>
<dbReference type="EMBL" id="JAVYJV010000001">
    <property type="protein sequence ID" value="KAK4379012.1"/>
    <property type="molecule type" value="Genomic_DNA"/>
</dbReference>
<dbReference type="CDD" id="cd09272">
    <property type="entry name" value="RNase_HI_RT_Ty1"/>
    <property type="match status" value="1"/>
</dbReference>
<comment type="caution">
    <text evidence="1">The sequence shown here is derived from an EMBL/GenBank/DDBJ whole genome shotgun (WGS) entry which is preliminary data.</text>
</comment>
<dbReference type="AlphaFoldDB" id="A0AAE1VRQ5"/>
<name>A0AAE1VRQ5_9SOLA</name>
<sequence>MELEFIAMSFTGEEAHWIRSMLIDISLWSKPVPPLTIYCDNKTAIFWASSDCYNVKSRHVSLKHNHERRLLEDEIISLQYVKSRFNLADPLSKGLGK</sequence>
<evidence type="ECO:0000313" key="2">
    <source>
        <dbReference type="Proteomes" id="UP001291623"/>
    </source>
</evidence>